<keyword evidence="2" id="KW-1133">Transmembrane helix</keyword>
<gene>
    <name evidence="3" type="ORF">ACAOBT_LOCUS32936</name>
</gene>
<evidence type="ECO:0000256" key="2">
    <source>
        <dbReference type="SAM" id="Phobius"/>
    </source>
</evidence>
<feature type="transmembrane region" description="Helical" evidence="2">
    <location>
        <begin position="100"/>
        <end position="118"/>
    </location>
</feature>
<accession>A0A9P0MEJ3</accession>
<reference evidence="3" key="1">
    <citation type="submission" date="2022-03" db="EMBL/GenBank/DDBJ databases">
        <authorList>
            <person name="Sayadi A."/>
        </authorList>
    </citation>
    <scope>NUCLEOTIDE SEQUENCE</scope>
</reference>
<evidence type="ECO:0000313" key="4">
    <source>
        <dbReference type="Proteomes" id="UP001152888"/>
    </source>
</evidence>
<feature type="compositionally biased region" description="Basic and acidic residues" evidence="1">
    <location>
        <begin position="55"/>
        <end position="64"/>
    </location>
</feature>
<organism evidence="3 4">
    <name type="scientific">Acanthoscelides obtectus</name>
    <name type="common">Bean weevil</name>
    <name type="synonym">Bruchus obtectus</name>
    <dbReference type="NCBI Taxonomy" id="200917"/>
    <lineage>
        <taxon>Eukaryota</taxon>
        <taxon>Metazoa</taxon>
        <taxon>Ecdysozoa</taxon>
        <taxon>Arthropoda</taxon>
        <taxon>Hexapoda</taxon>
        <taxon>Insecta</taxon>
        <taxon>Pterygota</taxon>
        <taxon>Neoptera</taxon>
        <taxon>Endopterygota</taxon>
        <taxon>Coleoptera</taxon>
        <taxon>Polyphaga</taxon>
        <taxon>Cucujiformia</taxon>
        <taxon>Chrysomeloidea</taxon>
        <taxon>Chrysomelidae</taxon>
        <taxon>Bruchinae</taxon>
        <taxon>Bruchini</taxon>
        <taxon>Acanthoscelides</taxon>
    </lineage>
</organism>
<dbReference type="Proteomes" id="UP001152888">
    <property type="component" value="Unassembled WGS sequence"/>
</dbReference>
<dbReference type="AlphaFoldDB" id="A0A9P0MEJ3"/>
<comment type="caution">
    <text evidence="3">The sequence shown here is derived from an EMBL/GenBank/DDBJ whole genome shotgun (WGS) entry which is preliminary data.</text>
</comment>
<keyword evidence="2" id="KW-0472">Membrane</keyword>
<evidence type="ECO:0000313" key="3">
    <source>
        <dbReference type="EMBL" id="CAH2012653.1"/>
    </source>
</evidence>
<feature type="region of interest" description="Disordered" evidence="1">
    <location>
        <begin position="43"/>
        <end position="67"/>
    </location>
</feature>
<proteinExistence type="predicted"/>
<dbReference type="EMBL" id="CAKOFQ010008201">
    <property type="protein sequence ID" value="CAH2012653.1"/>
    <property type="molecule type" value="Genomic_DNA"/>
</dbReference>
<keyword evidence="4" id="KW-1185">Reference proteome</keyword>
<keyword evidence="2" id="KW-0812">Transmembrane</keyword>
<name>A0A9P0MEJ3_ACAOB</name>
<protein>
    <submittedName>
        <fullName evidence="3">Uncharacterized protein</fullName>
    </submittedName>
</protein>
<evidence type="ECO:0000256" key="1">
    <source>
        <dbReference type="SAM" id="MobiDB-lite"/>
    </source>
</evidence>
<sequence length="127" mass="14792">MENFTRNLCCKIVDLDISYLYIHAPKCDPKASCKLKKCRKFSSKTTPAPIAAPDAARRSALERRSPRHRAAVGRLLRSPLHRTRHCRDTHRTEQFKTCGFTWKFVGFFVLSGLIEVFIKCWKRRILL</sequence>